<dbReference type="AlphaFoldDB" id="A0ABD2YKR9"/>
<organism evidence="1 2">
    <name type="scientific">Cinchona calisaya</name>
    <dbReference type="NCBI Taxonomy" id="153742"/>
    <lineage>
        <taxon>Eukaryota</taxon>
        <taxon>Viridiplantae</taxon>
        <taxon>Streptophyta</taxon>
        <taxon>Embryophyta</taxon>
        <taxon>Tracheophyta</taxon>
        <taxon>Spermatophyta</taxon>
        <taxon>Magnoliopsida</taxon>
        <taxon>eudicotyledons</taxon>
        <taxon>Gunneridae</taxon>
        <taxon>Pentapetalae</taxon>
        <taxon>asterids</taxon>
        <taxon>lamiids</taxon>
        <taxon>Gentianales</taxon>
        <taxon>Rubiaceae</taxon>
        <taxon>Cinchonoideae</taxon>
        <taxon>Cinchoneae</taxon>
        <taxon>Cinchona</taxon>
    </lineage>
</organism>
<keyword evidence="2" id="KW-1185">Reference proteome</keyword>
<evidence type="ECO:0000313" key="1">
    <source>
        <dbReference type="EMBL" id="KAL3507578.1"/>
    </source>
</evidence>
<dbReference type="EMBL" id="JBJUIK010000013">
    <property type="protein sequence ID" value="KAL3507578.1"/>
    <property type="molecule type" value="Genomic_DNA"/>
</dbReference>
<name>A0ABD2YKR9_9GENT</name>
<protein>
    <submittedName>
        <fullName evidence="1">Uncharacterized protein</fullName>
    </submittedName>
</protein>
<gene>
    <name evidence="1" type="ORF">ACH5RR_032960</name>
</gene>
<accession>A0ABD2YKR9</accession>
<evidence type="ECO:0000313" key="2">
    <source>
        <dbReference type="Proteomes" id="UP001630127"/>
    </source>
</evidence>
<sequence length="138" mass="15545">MAVRPITDYLQHIRSLSDELATTGAPVAKEELYEKMIDHELFVKHEDMKKTPTPITTAIAQKNNFNNKNNRHIARVCDLSPTIILKPEPTSLQVVRLMKTWILNSGSSYSVTAQPHNLQGYESLEEISVGDGKTTHFV</sequence>
<reference evidence="1 2" key="1">
    <citation type="submission" date="2024-11" db="EMBL/GenBank/DDBJ databases">
        <title>A near-complete genome assembly of Cinchona calisaya.</title>
        <authorList>
            <person name="Lian D.C."/>
            <person name="Zhao X.W."/>
            <person name="Wei L."/>
        </authorList>
    </citation>
    <scope>NUCLEOTIDE SEQUENCE [LARGE SCALE GENOMIC DNA]</scope>
    <source>
        <tissue evidence="1">Nenye</tissue>
    </source>
</reference>
<dbReference type="Proteomes" id="UP001630127">
    <property type="component" value="Unassembled WGS sequence"/>
</dbReference>
<proteinExistence type="predicted"/>
<comment type="caution">
    <text evidence="1">The sequence shown here is derived from an EMBL/GenBank/DDBJ whole genome shotgun (WGS) entry which is preliminary data.</text>
</comment>